<gene>
    <name evidence="3" type="ORF">QE412_002122</name>
</gene>
<dbReference type="CDD" id="cd00161">
    <property type="entry name" value="beta-trefoil_Ricin-like"/>
    <property type="match status" value="1"/>
</dbReference>
<evidence type="ECO:0000256" key="1">
    <source>
        <dbReference type="SAM" id="SignalP"/>
    </source>
</evidence>
<feature type="signal peptide" evidence="1">
    <location>
        <begin position="1"/>
        <end position="26"/>
    </location>
</feature>
<dbReference type="SUPFAM" id="SSF50370">
    <property type="entry name" value="Ricin B-like lectins"/>
    <property type="match status" value="1"/>
</dbReference>
<proteinExistence type="predicted"/>
<name>A0ABU0TV63_MICTR</name>
<dbReference type="Proteomes" id="UP001226691">
    <property type="component" value="Unassembled WGS sequence"/>
</dbReference>
<dbReference type="EMBL" id="JAUTBF010000001">
    <property type="protein sequence ID" value="MDQ1123549.1"/>
    <property type="molecule type" value="Genomic_DNA"/>
</dbReference>
<organism evidence="3 4">
    <name type="scientific">Microbacterium trichothecenolyticum</name>
    <name type="common">Aureobacterium trichothecenolyticum</name>
    <dbReference type="NCBI Taxonomy" id="69370"/>
    <lineage>
        <taxon>Bacteria</taxon>
        <taxon>Bacillati</taxon>
        <taxon>Actinomycetota</taxon>
        <taxon>Actinomycetes</taxon>
        <taxon>Micrococcales</taxon>
        <taxon>Microbacteriaceae</taxon>
        <taxon>Microbacterium</taxon>
    </lineage>
</organism>
<protein>
    <recommendedName>
        <fullName evidence="2">Ricin B lectin domain-containing protein</fullName>
    </recommendedName>
</protein>
<dbReference type="RefSeq" id="WP_307483251.1">
    <property type="nucleotide sequence ID" value="NZ_JAUTBF010000001.1"/>
</dbReference>
<dbReference type="PROSITE" id="PS50231">
    <property type="entry name" value="RICIN_B_LECTIN"/>
    <property type="match status" value="1"/>
</dbReference>
<accession>A0ABU0TV63</accession>
<evidence type="ECO:0000313" key="4">
    <source>
        <dbReference type="Proteomes" id="UP001226691"/>
    </source>
</evidence>
<evidence type="ECO:0000313" key="3">
    <source>
        <dbReference type="EMBL" id="MDQ1123549.1"/>
    </source>
</evidence>
<dbReference type="InterPro" id="IPR035992">
    <property type="entry name" value="Ricin_B-like_lectins"/>
</dbReference>
<sequence length="333" mass="36315">MRALGAVLGALVIGLTSLGAAAPASAAPTAPVGTGLNQEIRNQQNTLCLDDYAFNTQPGAEVRQWTCLEGQNQLWAVTDLGNGYAEIKNTHSNLCLDNFNFATAPGSEVRQWTCNGADVQQWQLTDVGGGWTEIRNKYNDLCLESAASPVDGGLLAQQTCNNSGVQRWRLTDPSVSKLTYSLARSANPTEDEADAYARITDAMDRAVARYNKFNNTWRHLTVEYAPWVQTADASINGNIRFGSNRGFMQEGTALHEISHTVGVGTAGHFQGKCDAQDWPSALPLLQSWDGPDARINCGGGHFWPYGLNYSNEYNETSFDRNVRLVQAMHHDGL</sequence>
<reference evidence="3 4" key="1">
    <citation type="submission" date="2023-07" db="EMBL/GenBank/DDBJ databases">
        <title>Functional and genomic diversity of the sorghum phyllosphere microbiome.</title>
        <authorList>
            <person name="Shade A."/>
        </authorList>
    </citation>
    <scope>NUCLEOTIDE SEQUENCE [LARGE SCALE GENOMIC DNA]</scope>
    <source>
        <strain evidence="3 4">SORGH_AS_1207</strain>
    </source>
</reference>
<comment type="caution">
    <text evidence="3">The sequence shown here is derived from an EMBL/GenBank/DDBJ whole genome shotgun (WGS) entry which is preliminary data.</text>
</comment>
<feature type="domain" description="Ricin B lectin" evidence="2">
    <location>
        <begin position="34"/>
        <end position="171"/>
    </location>
</feature>
<dbReference type="Pfam" id="PF00652">
    <property type="entry name" value="Ricin_B_lectin"/>
    <property type="match status" value="1"/>
</dbReference>
<dbReference type="InterPro" id="IPR000772">
    <property type="entry name" value="Ricin_B_lectin"/>
</dbReference>
<dbReference type="Gene3D" id="2.80.10.50">
    <property type="match status" value="3"/>
</dbReference>
<keyword evidence="1" id="KW-0732">Signal</keyword>
<evidence type="ECO:0000259" key="2">
    <source>
        <dbReference type="SMART" id="SM00458"/>
    </source>
</evidence>
<dbReference type="SMART" id="SM00458">
    <property type="entry name" value="RICIN"/>
    <property type="match status" value="1"/>
</dbReference>
<keyword evidence="4" id="KW-1185">Reference proteome</keyword>
<feature type="chain" id="PRO_5046510157" description="Ricin B lectin domain-containing protein" evidence="1">
    <location>
        <begin position="27"/>
        <end position="333"/>
    </location>
</feature>